<feature type="compositionally biased region" description="Basic and acidic residues" evidence="1">
    <location>
        <begin position="134"/>
        <end position="149"/>
    </location>
</feature>
<dbReference type="Proteomes" id="UP000887566">
    <property type="component" value="Unplaced"/>
</dbReference>
<proteinExistence type="predicted"/>
<sequence length="266" mass="29710">MSARKSRGTSRTPTDSPVTSDSGAFNNGDVIWAPYRKSPAWPSIVSRVYPKKLTYHFLPLLGDEVSKKTPAFSCDPKKARLFSESDQLPADATSDLVKAFKAARTLLGLESAKDSPLNSSKRNTSRSPLRQKPKGVEKKPVVEDDEKRSNATVDDDEEVDETDGFRHDDVVLIKMNNEPEWPAVIGQVFKKYVAFHFLPVTDKSKPRKVAKQHVRKLDVYQVAELIKKVEDEELRKALICAQKLVEVKADVDVIRSLTNGSDSNEA</sequence>
<feature type="region of interest" description="Disordered" evidence="1">
    <location>
        <begin position="113"/>
        <end position="160"/>
    </location>
</feature>
<feature type="compositionally biased region" description="Polar residues" evidence="1">
    <location>
        <begin position="9"/>
        <end position="25"/>
    </location>
</feature>
<feature type="region of interest" description="Disordered" evidence="1">
    <location>
        <begin position="1"/>
        <end position="26"/>
    </location>
</feature>
<evidence type="ECO:0000313" key="2">
    <source>
        <dbReference type="Proteomes" id="UP000887566"/>
    </source>
</evidence>
<feature type="compositionally biased region" description="Polar residues" evidence="1">
    <location>
        <begin position="116"/>
        <end position="128"/>
    </location>
</feature>
<dbReference type="SUPFAM" id="SSF63748">
    <property type="entry name" value="Tudor/PWWP/MBT"/>
    <property type="match status" value="1"/>
</dbReference>
<evidence type="ECO:0000313" key="3">
    <source>
        <dbReference type="WBParaSite" id="PSAMB.scaffold12117size2944.g34645.t1"/>
    </source>
</evidence>
<dbReference type="AlphaFoldDB" id="A0A914URX8"/>
<evidence type="ECO:0000256" key="1">
    <source>
        <dbReference type="SAM" id="MobiDB-lite"/>
    </source>
</evidence>
<protein>
    <submittedName>
        <fullName evidence="3">PWWP domain-containing protein</fullName>
    </submittedName>
</protein>
<name>A0A914URX8_9BILA</name>
<dbReference type="WBParaSite" id="PSAMB.scaffold12117size2944.g34645.t1">
    <property type="protein sequence ID" value="PSAMB.scaffold12117size2944.g34645.t1"/>
    <property type="gene ID" value="PSAMB.scaffold12117size2944.g34645"/>
</dbReference>
<keyword evidence="2" id="KW-1185">Reference proteome</keyword>
<organism evidence="2 3">
    <name type="scientific">Plectus sambesii</name>
    <dbReference type="NCBI Taxonomy" id="2011161"/>
    <lineage>
        <taxon>Eukaryota</taxon>
        <taxon>Metazoa</taxon>
        <taxon>Ecdysozoa</taxon>
        <taxon>Nematoda</taxon>
        <taxon>Chromadorea</taxon>
        <taxon>Plectida</taxon>
        <taxon>Plectina</taxon>
        <taxon>Plectoidea</taxon>
        <taxon>Plectidae</taxon>
        <taxon>Plectus</taxon>
    </lineage>
</organism>
<reference evidence="3" key="1">
    <citation type="submission" date="2022-11" db="UniProtKB">
        <authorList>
            <consortium name="WormBaseParasite"/>
        </authorList>
    </citation>
    <scope>IDENTIFICATION</scope>
</reference>
<accession>A0A914URX8</accession>